<accession>A0ABN7T863</accession>
<keyword evidence="2" id="KW-1185">Reference proteome</keyword>
<sequence>MKVFAFLAPFAFAATEEEIAQAVRKIGRLQGHINTFLGLEASQAGTVEQTAKLALKNQKIWDYYNRFDLAACYGDGAGDAEDEDEFERNGGRFDFNNPCKFINEQLAPAVKRTFKGNTCQSAWKNKKTDENGNPVNDTKGMRSLSTIERKGNGLARVLRKVYKCEKPSE</sequence>
<dbReference type="EMBL" id="OU015567">
    <property type="protein sequence ID" value="CAG5112787.1"/>
    <property type="molecule type" value="Genomic_DNA"/>
</dbReference>
<evidence type="ECO:0000313" key="1">
    <source>
        <dbReference type="EMBL" id="CAG5112787.1"/>
    </source>
</evidence>
<name>A0ABN7T863_OIKDI</name>
<evidence type="ECO:0000313" key="2">
    <source>
        <dbReference type="Proteomes" id="UP001158576"/>
    </source>
</evidence>
<gene>
    <name evidence="1" type="ORF">OKIOD_LOCUS15728</name>
</gene>
<reference evidence="1 2" key="1">
    <citation type="submission" date="2021-04" db="EMBL/GenBank/DDBJ databases">
        <authorList>
            <person name="Bliznina A."/>
        </authorList>
    </citation>
    <scope>NUCLEOTIDE SEQUENCE [LARGE SCALE GENOMIC DNA]</scope>
</reference>
<protein>
    <submittedName>
        <fullName evidence="1">Oidioi.mRNA.OKI2018_I69.chr2.g6963.t1.cds</fullName>
    </submittedName>
</protein>
<organism evidence="1 2">
    <name type="scientific">Oikopleura dioica</name>
    <name type="common">Tunicate</name>
    <dbReference type="NCBI Taxonomy" id="34765"/>
    <lineage>
        <taxon>Eukaryota</taxon>
        <taxon>Metazoa</taxon>
        <taxon>Chordata</taxon>
        <taxon>Tunicata</taxon>
        <taxon>Appendicularia</taxon>
        <taxon>Copelata</taxon>
        <taxon>Oikopleuridae</taxon>
        <taxon>Oikopleura</taxon>
    </lineage>
</organism>
<proteinExistence type="predicted"/>
<dbReference type="Proteomes" id="UP001158576">
    <property type="component" value="Chromosome 2"/>
</dbReference>